<dbReference type="KEGG" id="pmad:BAY61_11375"/>
<evidence type="ECO:0000313" key="2">
    <source>
        <dbReference type="EMBL" id="SDC16082.1"/>
    </source>
</evidence>
<keyword evidence="3" id="KW-1185">Reference proteome</keyword>
<comment type="similarity">
    <text evidence="1">Belongs to the asp23 family.</text>
</comment>
<accession>A0A222VP54</accession>
<dbReference type="EMBL" id="FMZE01000001">
    <property type="protein sequence ID" value="SDC16082.1"/>
    <property type="molecule type" value="Genomic_DNA"/>
</dbReference>
<dbReference type="Proteomes" id="UP000199494">
    <property type="component" value="Unassembled WGS sequence"/>
</dbReference>
<dbReference type="RefSeq" id="WP_091796918.1">
    <property type="nucleotide sequence ID" value="NZ_CP016353.1"/>
</dbReference>
<evidence type="ECO:0000313" key="3">
    <source>
        <dbReference type="Proteomes" id="UP000199494"/>
    </source>
</evidence>
<dbReference type="AlphaFoldDB" id="A0A222VP54"/>
<organism evidence="2 3">
    <name type="scientific">Prauserella marina</name>
    <dbReference type="NCBI Taxonomy" id="530584"/>
    <lineage>
        <taxon>Bacteria</taxon>
        <taxon>Bacillati</taxon>
        <taxon>Actinomycetota</taxon>
        <taxon>Actinomycetes</taxon>
        <taxon>Pseudonocardiales</taxon>
        <taxon>Pseudonocardiaceae</taxon>
        <taxon>Prauserella</taxon>
    </lineage>
</organism>
<dbReference type="InterPro" id="IPR005531">
    <property type="entry name" value="Asp23"/>
</dbReference>
<gene>
    <name evidence="2" type="ORF">SAMN05421630_101644</name>
</gene>
<reference evidence="2 3" key="1">
    <citation type="submission" date="2016-10" db="EMBL/GenBank/DDBJ databases">
        <authorList>
            <person name="de Groot N.N."/>
        </authorList>
    </citation>
    <scope>NUCLEOTIDE SEQUENCE [LARGE SCALE GENOMIC DNA]</scope>
    <source>
        <strain evidence="2 3">CGMCC 4.5506</strain>
    </source>
</reference>
<sequence length="125" mass="13079">MSVPAQRSAEPVPADERGTLSIARSVVRAIAERAADDVNGTAEVERRIAGLGFGRHGASVTVSGSGGDVVLAVDVALRYPAPVRTVVDDVRARVTADVERMTSYHVRGLDITVSALRGESGARVQ</sequence>
<dbReference type="STRING" id="530584.SAMN05421630_101644"/>
<name>A0A222VP54_9PSEU</name>
<protein>
    <submittedName>
        <fullName evidence="2">Uncharacterized conserved protein YloU, alkaline shock protein (Asp23) family</fullName>
    </submittedName>
</protein>
<dbReference type="OrthoDB" id="3699309at2"/>
<evidence type="ECO:0000256" key="1">
    <source>
        <dbReference type="ARBA" id="ARBA00005721"/>
    </source>
</evidence>
<dbReference type="Pfam" id="PF03780">
    <property type="entry name" value="Asp23"/>
    <property type="match status" value="1"/>
</dbReference>
<proteinExistence type="inferred from homology"/>